<name>A0A8R7R495_TRIUA</name>
<evidence type="ECO:0000313" key="1">
    <source>
        <dbReference type="EnsemblPlants" id="TuG1812G0700003483.01.T01"/>
    </source>
</evidence>
<dbReference type="EnsemblPlants" id="TuG1812G0700003483.01.T01">
    <property type="protein sequence ID" value="TuG1812G0700003483.01.T01"/>
    <property type="gene ID" value="TuG1812G0700003483.01"/>
</dbReference>
<dbReference type="Proteomes" id="UP000015106">
    <property type="component" value="Chromosome 7"/>
</dbReference>
<reference evidence="1" key="2">
    <citation type="submission" date="2018-03" db="EMBL/GenBank/DDBJ databases">
        <title>The Triticum urartu genome reveals the dynamic nature of wheat genome evolution.</title>
        <authorList>
            <person name="Ling H."/>
            <person name="Ma B."/>
            <person name="Shi X."/>
            <person name="Liu H."/>
            <person name="Dong L."/>
            <person name="Sun H."/>
            <person name="Cao Y."/>
            <person name="Gao Q."/>
            <person name="Zheng S."/>
            <person name="Li Y."/>
            <person name="Yu Y."/>
            <person name="Du H."/>
            <person name="Qi M."/>
            <person name="Li Y."/>
            <person name="Yu H."/>
            <person name="Cui Y."/>
            <person name="Wang N."/>
            <person name="Chen C."/>
            <person name="Wu H."/>
            <person name="Zhao Y."/>
            <person name="Zhang J."/>
            <person name="Li Y."/>
            <person name="Zhou W."/>
            <person name="Zhang B."/>
            <person name="Hu W."/>
            <person name="Eijk M."/>
            <person name="Tang J."/>
            <person name="Witsenboer H."/>
            <person name="Zhao S."/>
            <person name="Li Z."/>
            <person name="Zhang A."/>
            <person name="Wang D."/>
            <person name="Liang C."/>
        </authorList>
    </citation>
    <scope>NUCLEOTIDE SEQUENCE [LARGE SCALE GENOMIC DNA]</scope>
    <source>
        <strain evidence="1">cv. G1812</strain>
    </source>
</reference>
<accession>A0A8R7R495</accession>
<sequence length="143" mass="15689">DYGGRALESGEAVDVGARRIRSGSSTVAGAPWSWRLDLLGRRDVEERGGEMGRREGRVRTARIPAVAPVGGSRPTLDGFPMCCWPLNFFCRVAAHHLSVCYSRKLAPPLRPSSTMLTRTLLCLNQSSRPRADGIFSYDIRDVG</sequence>
<proteinExistence type="predicted"/>
<organism evidence="1 2">
    <name type="scientific">Triticum urartu</name>
    <name type="common">Red wild einkorn</name>
    <name type="synonym">Crithodium urartu</name>
    <dbReference type="NCBI Taxonomy" id="4572"/>
    <lineage>
        <taxon>Eukaryota</taxon>
        <taxon>Viridiplantae</taxon>
        <taxon>Streptophyta</taxon>
        <taxon>Embryophyta</taxon>
        <taxon>Tracheophyta</taxon>
        <taxon>Spermatophyta</taxon>
        <taxon>Magnoliopsida</taxon>
        <taxon>Liliopsida</taxon>
        <taxon>Poales</taxon>
        <taxon>Poaceae</taxon>
        <taxon>BOP clade</taxon>
        <taxon>Pooideae</taxon>
        <taxon>Triticodae</taxon>
        <taxon>Triticeae</taxon>
        <taxon>Triticinae</taxon>
        <taxon>Triticum</taxon>
    </lineage>
</organism>
<dbReference type="AlphaFoldDB" id="A0A8R7R495"/>
<protein>
    <submittedName>
        <fullName evidence="1">Uncharacterized protein</fullName>
    </submittedName>
</protein>
<reference evidence="2" key="1">
    <citation type="journal article" date="2013" name="Nature">
        <title>Draft genome of the wheat A-genome progenitor Triticum urartu.</title>
        <authorList>
            <person name="Ling H.Q."/>
            <person name="Zhao S."/>
            <person name="Liu D."/>
            <person name="Wang J."/>
            <person name="Sun H."/>
            <person name="Zhang C."/>
            <person name="Fan H."/>
            <person name="Li D."/>
            <person name="Dong L."/>
            <person name="Tao Y."/>
            <person name="Gao C."/>
            <person name="Wu H."/>
            <person name="Li Y."/>
            <person name="Cui Y."/>
            <person name="Guo X."/>
            <person name="Zheng S."/>
            <person name="Wang B."/>
            <person name="Yu K."/>
            <person name="Liang Q."/>
            <person name="Yang W."/>
            <person name="Lou X."/>
            <person name="Chen J."/>
            <person name="Feng M."/>
            <person name="Jian J."/>
            <person name="Zhang X."/>
            <person name="Luo G."/>
            <person name="Jiang Y."/>
            <person name="Liu J."/>
            <person name="Wang Z."/>
            <person name="Sha Y."/>
            <person name="Zhang B."/>
            <person name="Wu H."/>
            <person name="Tang D."/>
            <person name="Shen Q."/>
            <person name="Xue P."/>
            <person name="Zou S."/>
            <person name="Wang X."/>
            <person name="Liu X."/>
            <person name="Wang F."/>
            <person name="Yang Y."/>
            <person name="An X."/>
            <person name="Dong Z."/>
            <person name="Zhang K."/>
            <person name="Zhang X."/>
            <person name="Luo M.C."/>
            <person name="Dvorak J."/>
            <person name="Tong Y."/>
            <person name="Wang J."/>
            <person name="Yang H."/>
            <person name="Li Z."/>
            <person name="Wang D."/>
            <person name="Zhang A."/>
            <person name="Wang J."/>
        </authorList>
    </citation>
    <scope>NUCLEOTIDE SEQUENCE</scope>
    <source>
        <strain evidence="2">cv. G1812</strain>
    </source>
</reference>
<evidence type="ECO:0000313" key="2">
    <source>
        <dbReference type="Proteomes" id="UP000015106"/>
    </source>
</evidence>
<reference evidence="1" key="3">
    <citation type="submission" date="2022-06" db="UniProtKB">
        <authorList>
            <consortium name="EnsemblPlants"/>
        </authorList>
    </citation>
    <scope>IDENTIFICATION</scope>
</reference>
<dbReference type="Gramene" id="TuG1812G0700003483.01.T01">
    <property type="protein sequence ID" value="TuG1812G0700003483.01.T01"/>
    <property type="gene ID" value="TuG1812G0700003483.01"/>
</dbReference>
<keyword evidence="2" id="KW-1185">Reference proteome</keyword>